<feature type="chain" id="PRO_5043030493" description="PEBP-like protein" evidence="1">
    <location>
        <begin position="22"/>
        <end position="241"/>
    </location>
</feature>
<keyword evidence="1" id="KW-0732">Signal</keyword>
<accession>A0AAN6M3F7</accession>
<name>A0AAN6M3F7_9PLEO</name>
<organism evidence="2 3">
    <name type="scientific">Pseudopithomyces chartarum</name>
    <dbReference type="NCBI Taxonomy" id="1892770"/>
    <lineage>
        <taxon>Eukaryota</taxon>
        <taxon>Fungi</taxon>
        <taxon>Dikarya</taxon>
        <taxon>Ascomycota</taxon>
        <taxon>Pezizomycotina</taxon>
        <taxon>Dothideomycetes</taxon>
        <taxon>Pleosporomycetidae</taxon>
        <taxon>Pleosporales</taxon>
        <taxon>Massarineae</taxon>
        <taxon>Didymosphaeriaceae</taxon>
        <taxon>Pseudopithomyces</taxon>
    </lineage>
</organism>
<keyword evidence="3" id="KW-1185">Reference proteome</keyword>
<sequence length="241" mass="25342">MPFSRIFPLSILLASLHKVSSTLPPNFPITGGSPDLTITFLNNTVSPSGELIPRNDTALTPIIKTPVWTSTPAAILISIDTDAHPNGIPTEVLHLLTSNVTLAPDNRTLILPSTEEAPWTQPRPPAGDAAHRYSFLLFAQPDGFSVPEEFEGVLTTRAFFNVSTFVELAGLGEPIAGNWFRVENGSAAGTATVGIPSQTSTYGGGASATGLEFEGRAARRGVKGAWGLGMVIAMAAGMMTL</sequence>
<dbReference type="Gene3D" id="3.90.280.10">
    <property type="entry name" value="PEBP-like"/>
    <property type="match status" value="1"/>
</dbReference>
<dbReference type="InterPro" id="IPR035810">
    <property type="entry name" value="PEBP_euk"/>
</dbReference>
<reference evidence="2 3" key="1">
    <citation type="submission" date="2021-02" db="EMBL/GenBank/DDBJ databases">
        <title>Genome assembly of Pseudopithomyces chartarum.</title>
        <authorList>
            <person name="Jauregui R."/>
            <person name="Singh J."/>
            <person name="Voisey C."/>
        </authorList>
    </citation>
    <scope>NUCLEOTIDE SEQUENCE [LARGE SCALE GENOMIC DNA]</scope>
    <source>
        <strain evidence="2 3">AGR01</strain>
    </source>
</reference>
<protein>
    <recommendedName>
        <fullName evidence="4">PEBP-like protein</fullName>
    </recommendedName>
</protein>
<comment type="caution">
    <text evidence="2">The sequence shown here is derived from an EMBL/GenBank/DDBJ whole genome shotgun (WGS) entry which is preliminary data.</text>
</comment>
<dbReference type="EMBL" id="WVTA01000004">
    <property type="protein sequence ID" value="KAK3213586.1"/>
    <property type="molecule type" value="Genomic_DNA"/>
</dbReference>
<dbReference type="Proteomes" id="UP001280581">
    <property type="component" value="Unassembled WGS sequence"/>
</dbReference>
<dbReference type="CDD" id="cd00866">
    <property type="entry name" value="PEBP_euk"/>
    <property type="match status" value="1"/>
</dbReference>
<evidence type="ECO:0000313" key="2">
    <source>
        <dbReference type="EMBL" id="KAK3213586.1"/>
    </source>
</evidence>
<evidence type="ECO:0008006" key="4">
    <source>
        <dbReference type="Google" id="ProtNLM"/>
    </source>
</evidence>
<dbReference type="AlphaFoldDB" id="A0AAN6M3F7"/>
<proteinExistence type="predicted"/>
<dbReference type="PANTHER" id="PTHR11362:SF82">
    <property type="entry name" value="PHOSPHATIDYLETHANOLAMINE-BINDING PROTEIN 4"/>
    <property type="match status" value="1"/>
</dbReference>
<dbReference type="SUPFAM" id="SSF49777">
    <property type="entry name" value="PEBP-like"/>
    <property type="match status" value="1"/>
</dbReference>
<dbReference type="Pfam" id="PF01161">
    <property type="entry name" value="PBP"/>
    <property type="match status" value="1"/>
</dbReference>
<dbReference type="PANTHER" id="PTHR11362">
    <property type="entry name" value="PHOSPHATIDYLETHANOLAMINE-BINDING PROTEIN"/>
    <property type="match status" value="1"/>
</dbReference>
<gene>
    <name evidence="2" type="ORF">GRF29_28g376318</name>
</gene>
<dbReference type="InterPro" id="IPR008914">
    <property type="entry name" value="PEBP"/>
</dbReference>
<feature type="signal peptide" evidence="1">
    <location>
        <begin position="1"/>
        <end position="21"/>
    </location>
</feature>
<evidence type="ECO:0000313" key="3">
    <source>
        <dbReference type="Proteomes" id="UP001280581"/>
    </source>
</evidence>
<dbReference type="InterPro" id="IPR036610">
    <property type="entry name" value="PEBP-like_sf"/>
</dbReference>
<evidence type="ECO:0000256" key="1">
    <source>
        <dbReference type="SAM" id="SignalP"/>
    </source>
</evidence>